<dbReference type="Proteomes" id="UP001153714">
    <property type="component" value="Chromosome 13"/>
</dbReference>
<dbReference type="Gene3D" id="3.30.460.90">
    <property type="match status" value="1"/>
</dbReference>
<evidence type="ECO:0000313" key="4">
    <source>
        <dbReference type="Proteomes" id="UP001153714"/>
    </source>
</evidence>
<evidence type="ECO:0000256" key="1">
    <source>
        <dbReference type="ARBA" id="ARBA00008307"/>
    </source>
</evidence>
<name>A0A9N9QX75_9NEOP</name>
<dbReference type="PANTHER" id="PTHR10656:SF42">
    <property type="entry name" value="CYCLIC GMP-AMP SYNTHASE-LIKE PROTEIN-RELATED"/>
    <property type="match status" value="1"/>
</dbReference>
<evidence type="ECO:0000259" key="2">
    <source>
        <dbReference type="Pfam" id="PF03281"/>
    </source>
</evidence>
<organism evidence="3 4">
    <name type="scientific">Diatraea saccharalis</name>
    <name type="common">sugarcane borer</name>
    <dbReference type="NCBI Taxonomy" id="40085"/>
    <lineage>
        <taxon>Eukaryota</taxon>
        <taxon>Metazoa</taxon>
        <taxon>Ecdysozoa</taxon>
        <taxon>Arthropoda</taxon>
        <taxon>Hexapoda</taxon>
        <taxon>Insecta</taxon>
        <taxon>Pterygota</taxon>
        <taxon>Neoptera</taxon>
        <taxon>Endopterygota</taxon>
        <taxon>Lepidoptera</taxon>
        <taxon>Glossata</taxon>
        <taxon>Ditrysia</taxon>
        <taxon>Pyraloidea</taxon>
        <taxon>Crambidae</taxon>
        <taxon>Crambinae</taxon>
        <taxon>Diatraea</taxon>
    </lineage>
</organism>
<protein>
    <recommendedName>
        <fullName evidence="2">Mab-21-like nucleotidyltransferase domain-containing protein</fullName>
    </recommendedName>
</protein>
<evidence type="ECO:0000313" key="3">
    <source>
        <dbReference type="EMBL" id="CAG9785292.1"/>
    </source>
</evidence>
<reference evidence="3" key="1">
    <citation type="submission" date="2021-12" db="EMBL/GenBank/DDBJ databases">
        <authorList>
            <person name="King R."/>
        </authorList>
    </citation>
    <scope>NUCLEOTIDE SEQUENCE</scope>
</reference>
<comment type="similarity">
    <text evidence="1">Belongs to the mab-21 family.</text>
</comment>
<proteinExistence type="inferred from homology"/>
<dbReference type="InterPro" id="IPR046903">
    <property type="entry name" value="Mab-21-like_nuc_Trfase"/>
</dbReference>
<reference evidence="3" key="2">
    <citation type="submission" date="2022-10" db="EMBL/GenBank/DDBJ databases">
        <authorList>
            <consortium name="ENA_rothamsted_submissions"/>
            <consortium name="culmorum"/>
            <person name="King R."/>
        </authorList>
    </citation>
    <scope>NUCLEOTIDE SEQUENCE</scope>
</reference>
<gene>
    <name evidence="3" type="ORF">DIATSA_LOCUS3334</name>
</gene>
<dbReference type="OrthoDB" id="6054650at2759"/>
<feature type="domain" description="Mab-21-like nucleotidyltransferase" evidence="2">
    <location>
        <begin position="70"/>
        <end position="270"/>
    </location>
</feature>
<accession>A0A9N9QX75</accession>
<dbReference type="PANTHER" id="PTHR10656">
    <property type="entry name" value="CELL FATE DETERMINING PROTEIN MAB21-RELATED"/>
    <property type="match status" value="1"/>
</dbReference>
<dbReference type="Pfam" id="PF03281">
    <property type="entry name" value="Mab-21"/>
    <property type="match status" value="1"/>
</dbReference>
<dbReference type="AlphaFoldDB" id="A0A9N9QX75"/>
<sequence>MSRHIRRKEISNLDSLLAYIYEEYIEIREEDFTLHYRVFDVIFQQLRKKMEEVDELYKRHTSTVDFMGSHYDRLRIKKPDEFDTFNIIKLPSAIVACPDFQIKAREAAFVYIKMGVKCRNVLMNGPNSDIDRKILTWIDSSGYLRRSCLFYWYKGVVDRALNEFKRNTNYAVFHVDGKQYTVIRSESGPAITLKIKSVNGKFNMDVDLVPALKFSEDLWPPGPGYVEIPPGCNKGHWMVVPKPNKYKKGVVKQRSWRIAMPQQERQMIHNSYNLRQAIRLVLY</sequence>
<dbReference type="EMBL" id="OU893344">
    <property type="protein sequence ID" value="CAG9785292.1"/>
    <property type="molecule type" value="Genomic_DNA"/>
</dbReference>
<keyword evidence="4" id="KW-1185">Reference proteome</keyword>